<evidence type="ECO:0000256" key="1">
    <source>
        <dbReference type="SAM" id="Coils"/>
    </source>
</evidence>
<keyword evidence="1" id="KW-0175">Coiled coil</keyword>
<dbReference type="RefSeq" id="WP_092098817.1">
    <property type="nucleotide sequence ID" value="NZ_FNAR01000028.1"/>
</dbReference>
<feature type="chain" id="PRO_5039340596" description="Cell-wall binding lipoprotein" evidence="2">
    <location>
        <begin position="22"/>
        <end position="174"/>
    </location>
</feature>
<keyword evidence="2" id="KW-0732">Signal</keyword>
<dbReference type="AlphaFoldDB" id="A0A1G7GPW1"/>
<organism evidence="3 4">
    <name type="scientific">Bhargavaea beijingensis</name>
    <dbReference type="NCBI Taxonomy" id="426756"/>
    <lineage>
        <taxon>Bacteria</taxon>
        <taxon>Bacillati</taxon>
        <taxon>Bacillota</taxon>
        <taxon>Bacilli</taxon>
        <taxon>Bacillales</taxon>
        <taxon>Caryophanaceae</taxon>
        <taxon>Bhargavaea</taxon>
    </lineage>
</organism>
<dbReference type="Proteomes" id="UP000198823">
    <property type="component" value="Unassembled WGS sequence"/>
</dbReference>
<dbReference type="PROSITE" id="PS51257">
    <property type="entry name" value="PROKAR_LIPOPROTEIN"/>
    <property type="match status" value="1"/>
</dbReference>
<evidence type="ECO:0000313" key="4">
    <source>
        <dbReference type="Proteomes" id="UP000198823"/>
    </source>
</evidence>
<proteinExistence type="predicted"/>
<feature type="coiled-coil region" evidence="1">
    <location>
        <begin position="143"/>
        <end position="174"/>
    </location>
</feature>
<evidence type="ECO:0000256" key="2">
    <source>
        <dbReference type="SAM" id="SignalP"/>
    </source>
</evidence>
<evidence type="ECO:0008006" key="5">
    <source>
        <dbReference type="Google" id="ProtNLM"/>
    </source>
</evidence>
<protein>
    <recommendedName>
        <fullName evidence="5">Cell-wall binding lipoprotein</fullName>
    </recommendedName>
</protein>
<reference evidence="3 4" key="1">
    <citation type="submission" date="2016-10" db="EMBL/GenBank/DDBJ databases">
        <authorList>
            <person name="de Groot N.N."/>
        </authorList>
    </citation>
    <scope>NUCLEOTIDE SEQUENCE [LARGE SCALE GENOMIC DNA]</scope>
    <source>
        <strain evidence="3 4">CGMCC 1.6762</strain>
    </source>
</reference>
<gene>
    <name evidence="3" type="ORF">SAMN04488126_12821</name>
</gene>
<dbReference type="EMBL" id="FNAR01000028">
    <property type="protein sequence ID" value="SDE90167.1"/>
    <property type="molecule type" value="Genomic_DNA"/>
</dbReference>
<dbReference type="STRING" id="426756.SAMN04488126_12821"/>
<sequence length="174" mass="20009">MKQYYIHSILAVLLVLSLASCNPTTTGQISLYNEFEEYRAEVIEPINDRAIKTAEKGGRYTTMLEETEEAFHYINEELIPYAAETRDLALEAQDGLVNPEIQELNEILIENLELTLESFTMTASMTEMNIPPIEDEKAVYEKTEKIYAELMELQEEIDRTSAEYEKRVEELAAN</sequence>
<accession>A0A1G7GPW1</accession>
<evidence type="ECO:0000313" key="3">
    <source>
        <dbReference type="EMBL" id="SDE90167.1"/>
    </source>
</evidence>
<dbReference type="OrthoDB" id="2452350at2"/>
<name>A0A1G7GPW1_9BACL</name>
<feature type="signal peptide" evidence="2">
    <location>
        <begin position="1"/>
        <end position="21"/>
    </location>
</feature>